<keyword evidence="11 18" id="KW-0067">ATP-binding</keyword>
<keyword evidence="8 15" id="KW-0812">Transmembrane</keyword>
<dbReference type="EMBL" id="JBHRXV010000009">
    <property type="protein sequence ID" value="MFC3713000.1"/>
    <property type="molecule type" value="Genomic_DNA"/>
</dbReference>
<keyword evidence="13" id="KW-0902">Two-component regulatory system</keyword>
<dbReference type="SUPFAM" id="SSF55874">
    <property type="entry name" value="ATPase domain of HSP90 chaperone/DNA topoisomerase II/histidine kinase"/>
    <property type="match status" value="1"/>
</dbReference>
<dbReference type="InterPro" id="IPR036890">
    <property type="entry name" value="HATPase_C_sf"/>
</dbReference>
<dbReference type="RefSeq" id="WP_380860976.1">
    <property type="nucleotide sequence ID" value="NZ_JBHRXV010000009.1"/>
</dbReference>
<comment type="caution">
    <text evidence="18">The sequence shown here is derived from an EMBL/GenBank/DDBJ whole genome shotgun (WGS) entry which is preliminary data.</text>
</comment>
<name>A0ABV7XC21_9SPHN</name>
<evidence type="ECO:0000313" key="18">
    <source>
        <dbReference type="EMBL" id="MFC3713000.1"/>
    </source>
</evidence>
<dbReference type="EC" id="2.7.13.3" evidence="3"/>
<dbReference type="Pfam" id="PF02518">
    <property type="entry name" value="HATPase_c"/>
    <property type="match status" value="1"/>
</dbReference>
<keyword evidence="10" id="KW-0418">Kinase</keyword>
<keyword evidence="5" id="KW-0997">Cell inner membrane</keyword>
<feature type="transmembrane region" description="Helical" evidence="15">
    <location>
        <begin position="156"/>
        <end position="178"/>
    </location>
</feature>
<reference evidence="19" key="1">
    <citation type="journal article" date="2019" name="Int. J. Syst. Evol. Microbiol.">
        <title>The Global Catalogue of Microorganisms (GCM) 10K type strain sequencing project: providing services to taxonomists for standard genome sequencing and annotation.</title>
        <authorList>
            <consortium name="The Broad Institute Genomics Platform"/>
            <consortium name="The Broad Institute Genome Sequencing Center for Infectious Disease"/>
            <person name="Wu L."/>
            <person name="Ma J."/>
        </authorList>
    </citation>
    <scope>NUCLEOTIDE SEQUENCE [LARGE SCALE GENOMIC DNA]</scope>
    <source>
        <strain evidence="19">KCTC 42644</strain>
    </source>
</reference>
<dbReference type="InterPro" id="IPR004358">
    <property type="entry name" value="Sig_transdc_His_kin-like_C"/>
</dbReference>
<gene>
    <name evidence="18" type="ORF">ACFOMD_10480</name>
</gene>
<organism evidence="18 19">
    <name type="scientific">Sphingoaurantiacus capsulatus</name>
    <dbReference type="NCBI Taxonomy" id="1771310"/>
    <lineage>
        <taxon>Bacteria</taxon>
        <taxon>Pseudomonadati</taxon>
        <taxon>Pseudomonadota</taxon>
        <taxon>Alphaproteobacteria</taxon>
        <taxon>Sphingomonadales</taxon>
        <taxon>Sphingosinicellaceae</taxon>
        <taxon>Sphingoaurantiacus</taxon>
    </lineage>
</organism>
<keyword evidence="14 15" id="KW-0472">Membrane</keyword>
<evidence type="ECO:0000256" key="13">
    <source>
        <dbReference type="ARBA" id="ARBA00023012"/>
    </source>
</evidence>
<evidence type="ECO:0000259" key="16">
    <source>
        <dbReference type="PROSITE" id="PS50109"/>
    </source>
</evidence>
<keyword evidence="7" id="KW-0808">Transferase</keyword>
<comment type="subcellular location">
    <subcellularLocation>
        <location evidence="2">Cell inner membrane</location>
        <topology evidence="2">Multi-pass membrane protein</topology>
    </subcellularLocation>
</comment>
<evidence type="ECO:0000256" key="3">
    <source>
        <dbReference type="ARBA" id="ARBA00012438"/>
    </source>
</evidence>
<keyword evidence="12 15" id="KW-1133">Transmembrane helix</keyword>
<protein>
    <recommendedName>
        <fullName evidence="3">histidine kinase</fullName>
        <ecNumber evidence="3">2.7.13.3</ecNumber>
    </recommendedName>
</protein>
<evidence type="ECO:0000256" key="11">
    <source>
        <dbReference type="ARBA" id="ARBA00022840"/>
    </source>
</evidence>
<dbReference type="CDD" id="cd00082">
    <property type="entry name" value="HisKA"/>
    <property type="match status" value="1"/>
</dbReference>
<evidence type="ECO:0000256" key="10">
    <source>
        <dbReference type="ARBA" id="ARBA00022777"/>
    </source>
</evidence>
<dbReference type="SMART" id="SM00387">
    <property type="entry name" value="HATPase_c"/>
    <property type="match status" value="1"/>
</dbReference>
<accession>A0ABV7XC21</accession>
<dbReference type="PRINTS" id="PR00344">
    <property type="entry name" value="BCTRLSENSOR"/>
</dbReference>
<evidence type="ECO:0000256" key="15">
    <source>
        <dbReference type="SAM" id="Phobius"/>
    </source>
</evidence>
<evidence type="ECO:0000259" key="17">
    <source>
        <dbReference type="PROSITE" id="PS50885"/>
    </source>
</evidence>
<proteinExistence type="predicted"/>
<keyword evidence="19" id="KW-1185">Reference proteome</keyword>
<dbReference type="PANTHER" id="PTHR44936:SF5">
    <property type="entry name" value="SENSOR HISTIDINE KINASE ENVZ"/>
    <property type="match status" value="1"/>
</dbReference>
<dbReference type="SUPFAM" id="SSF47384">
    <property type="entry name" value="Homodimeric domain of signal transducing histidine kinase"/>
    <property type="match status" value="1"/>
</dbReference>
<dbReference type="PANTHER" id="PTHR44936">
    <property type="entry name" value="SENSOR PROTEIN CREC"/>
    <property type="match status" value="1"/>
</dbReference>
<dbReference type="Gene3D" id="1.10.287.130">
    <property type="match status" value="1"/>
</dbReference>
<dbReference type="GO" id="GO:0005524">
    <property type="term" value="F:ATP binding"/>
    <property type="evidence" value="ECO:0007669"/>
    <property type="project" value="UniProtKB-KW"/>
</dbReference>
<dbReference type="Pfam" id="PF00512">
    <property type="entry name" value="HisKA"/>
    <property type="match status" value="1"/>
</dbReference>
<dbReference type="InterPro" id="IPR036097">
    <property type="entry name" value="HisK_dim/P_sf"/>
</dbReference>
<comment type="catalytic activity">
    <reaction evidence="1">
        <text>ATP + protein L-histidine = ADP + protein N-phospho-L-histidine.</text>
        <dbReference type="EC" id="2.7.13.3"/>
    </reaction>
</comment>
<keyword evidence="4" id="KW-1003">Cell membrane</keyword>
<dbReference type="InterPro" id="IPR050980">
    <property type="entry name" value="2C_sensor_his_kinase"/>
</dbReference>
<evidence type="ECO:0000256" key="14">
    <source>
        <dbReference type="ARBA" id="ARBA00023136"/>
    </source>
</evidence>
<dbReference type="InterPro" id="IPR003661">
    <property type="entry name" value="HisK_dim/P_dom"/>
</dbReference>
<evidence type="ECO:0000256" key="1">
    <source>
        <dbReference type="ARBA" id="ARBA00000085"/>
    </source>
</evidence>
<evidence type="ECO:0000256" key="2">
    <source>
        <dbReference type="ARBA" id="ARBA00004429"/>
    </source>
</evidence>
<evidence type="ECO:0000256" key="9">
    <source>
        <dbReference type="ARBA" id="ARBA00022741"/>
    </source>
</evidence>
<evidence type="ECO:0000256" key="8">
    <source>
        <dbReference type="ARBA" id="ARBA00022692"/>
    </source>
</evidence>
<feature type="domain" description="Histidine kinase" evidence="16">
    <location>
        <begin position="240"/>
        <end position="437"/>
    </location>
</feature>
<dbReference type="PROSITE" id="PS50109">
    <property type="entry name" value="HIS_KIN"/>
    <property type="match status" value="1"/>
</dbReference>
<dbReference type="InterPro" id="IPR003660">
    <property type="entry name" value="HAMP_dom"/>
</dbReference>
<feature type="domain" description="HAMP" evidence="17">
    <location>
        <begin position="179"/>
        <end position="232"/>
    </location>
</feature>
<dbReference type="Proteomes" id="UP001595615">
    <property type="component" value="Unassembled WGS sequence"/>
</dbReference>
<evidence type="ECO:0000313" key="19">
    <source>
        <dbReference type="Proteomes" id="UP001595615"/>
    </source>
</evidence>
<keyword evidence="6" id="KW-0597">Phosphoprotein</keyword>
<evidence type="ECO:0000256" key="12">
    <source>
        <dbReference type="ARBA" id="ARBA00022989"/>
    </source>
</evidence>
<dbReference type="PROSITE" id="PS50885">
    <property type="entry name" value="HAMP"/>
    <property type="match status" value="1"/>
</dbReference>
<evidence type="ECO:0000256" key="7">
    <source>
        <dbReference type="ARBA" id="ARBA00022679"/>
    </source>
</evidence>
<sequence length="437" mass="47410">MSRRLRWPDGLGGRIRLVLLAALLLQFVGGELIFRHFEAARIQRERAERVAGRLTVAERLLVRIAPDRRAELAADLWRDPFVVRWQAAAAADEDGSSSASVEDVRQLMLDRRPGLAENGLRLSRADSRVMEGSLRLDDGSWLIFRSSDNFGGTSALYHYAASVLLLLACAALVASLLARMINRPLRLLVQAADAAGREEPLPLGATASSPVEVRQVEIAFHAMQARLLELVRERVHSLAAVSHDLRTPLSRLRLQASMIDDDEARTAIEHSLDEMEAFIASILDYLRGDEPEPDQLADVASIVATVIDDAHDLGGEVDFAGPRKLEAVTQPLKLKRAIANVVNNAVRHAGGARVTLAKAGDKLTITVDDEGPGIPAEMLNAATEPFFRIETSRNRGTGGVGLGLAITRRLVDQLGGTLSLSNREAGGLSVTLRLPNA</sequence>
<evidence type="ECO:0000256" key="4">
    <source>
        <dbReference type="ARBA" id="ARBA00022475"/>
    </source>
</evidence>
<dbReference type="Gene3D" id="3.30.565.10">
    <property type="entry name" value="Histidine kinase-like ATPase, C-terminal domain"/>
    <property type="match status" value="1"/>
</dbReference>
<dbReference type="InterPro" id="IPR003594">
    <property type="entry name" value="HATPase_dom"/>
</dbReference>
<dbReference type="InterPro" id="IPR005467">
    <property type="entry name" value="His_kinase_dom"/>
</dbReference>
<evidence type="ECO:0000256" key="6">
    <source>
        <dbReference type="ARBA" id="ARBA00022553"/>
    </source>
</evidence>
<keyword evidence="9" id="KW-0547">Nucleotide-binding</keyword>
<evidence type="ECO:0000256" key="5">
    <source>
        <dbReference type="ARBA" id="ARBA00022519"/>
    </source>
</evidence>
<dbReference type="SMART" id="SM00388">
    <property type="entry name" value="HisKA"/>
    <property type="match status" value="1"/>
</dbReference>